<dbReference type="InterPro" id="IPR013083">
    <property type="entry name" value="Znf_RING/FYVE/PHD"/>
</dbReference>
<dbReference type="GO" id="GO:0007265">
    <property type="term" value="P:Ras protein signal transduction"/>
    <property type="evidence" value="ECO:0007669"/>
    <property type="project" value="TreeGrafter"/>
</dbReference>
<dbReference type="CDD" id="cd12717">
    <property type="entry name" value="RRM_ETP1"/>
    <property type="match status" value="1"/>
</dbReference>
<organism evidence="9 10">
    <name type="scientific">Rhodofomes roseus</name>
    <dbReference type="NCBI Taxonomy" id="34475"/>
    <lineage>
        <taxon>Eukaryota</taxon>
        <taxon>Fungi</taxon>
        <taxon>Dikarya</taxon>
        <taxon>Basidiomycota</taxon>
        <taxon>Agaricomycotina</taxon>
        <taxon>Agaricomycetes</taxon>
        <taxon>Polyporales</taxon>
        <taxon>Rhodofomes</taxon>
    </lineage>
</organism>
<feature type="domain" description="RING-type" evidence="7">
    <location>
        <begin position="219"/>
        <end position="259"/>
    </location>
</feature>
<dbReference type="GO" id="GO:0005737">
    <property type="term" value="C:cytoplasm"/>
    <property type="evidence" value="ECO:0007669"/>
    <property type="project" value="TreeGrafter"/>
</dbReference>
<feature type="coiled-coil region" evidence="5">
    <location>
        <begin position="420"/>
        <end position="494"/>
    </location>
</feature>
<dbReference type="PANTHER" id="PTHR24007">
    <property type="entry name" value="BRCA1-ASSOCIATED PROTEIN"/>
    <property type="match status" value="1"/>
</dbReference>
<dbReference type="InterPro" id="IPR034931">
    <property type="entry name" value="ETP1_RRM"/>
</dbReference>
<dbReference type="PROSITE" id="PS50271">
    <property type="entry name" value="ZF_UBP"/>
    <property type="match status" value="1"/>
</dbReference>
<feature type="compositionally biased region" description="Basic and acidic residues" evidence="6">
    <location>
        <begin position="11"/>
        <end position="20"/>
    </location>
</feature>
<dbReference type="AlphaFoldDB" id="A0A4Y9Y9F6"/>
<dbReference type="GO" id="GO:0008270">
    <property type="term" value="F:zinc ion binding"/>
    <property type="evidence" value="ECO:0007669"/>
    <property type="project" value="UniProtKB-KW"/>
</dbReference>
<reference evidence="9 10" key="1">
    <citation type="submission" date="2019-01" db="EMBL/GenBank/DDBJ databases">
        <title>Genome sequencing of the rare red list fungi Fomitopsis rosea.</title>
        <authorList>
            <person name="Buettner E."/>
            <person name="Kellner H."/>
        </authorList>
    </citation>
    <scope>NUCLEOTIDE SEQUENCE [LARGE SCALE GENOMIC DNA]</scope>
    <source>
        <strain evidence="9 10">DSM 105464</strain>
    </source>
</reference>
<evidence type="ECO:0000256" key="2">
    <source>
        <dbReference type="ARBA" id="ARBA00022771"/>
    </source>
</evidence>
<dbReference type="InterPro" id="IPR047243">
    <property type="entry name" value="RING-H2_BRAP2"/>
</dbReference>
<dbReference type="PANTHER" id="PTHR24007:SF7">
    <property type="entry name" value="BRCA1-ASSOCIATED PROTEIN"/>
    <property type="match status" value="1"/>
</dbReference>
<evidence type="ECO:0000313" key="10">
    <source>
        <dbReference type="Proteomes" id="UP000298390"/>
    </source>
</evidence>
<feature type="region of interest" description="Disordered" evidence="6">
    <location>
        <begin position="1"/>
        <end position="20"/>
    </location>
</feature>
<dbReference type="InterPro" id="IPR001607">
    <property type="entry name" value="Znf_UBP"/>
</dbReference>
<comment type="caution">
    <text evidence="9">The sequence shown here is derived from an EMBL/GenBank/DDBJ whole genome shotgun (WGS) entry which is preliminary data.</text>
</comment>
<evidence type="ECO:0000256" key="4">
    <source>
        <dbReference type="PROSITE-ProRule" id="PRU00502"/>
    </source>
</evidence>
<accession>A0A4Y9Y9F6</accession>
<dbReference type="SMART" id="SM00290">
    <property type="entry name" value="ZnF_UBP"/>
    <property type="match status" value="1"/>
</dbReference>
<dbReference type="Pfam" id="PF07576">
    <property type="entry name" value="BRAP2"/>
    <property type="match status" value="1"/>
</dbReference>
<dbReference type="GO" id="GO:0061630">
    <property type="term" value="F:ubiquitin protein ligase activity"/>
    <property type="evidence" value="ECO:0007669"/>
    <property type="project" value="TreeGrafter"/>
</dbReference>
<dbReference type="CDD" id="cd16457">
    <property type="entry name" value="RING-H2_BRAP2"/>
    <property type="match status" value="1"/>
</dbReference>
<dbReference type="Pfam" id="PF02148">
    <property type="entry name" value="zf-UBP"/>
    <property type="match status" value="1"/>
</dbReference>
<keyword evidence="3" id="KW-0862">Zinc</keyword>
<proteinExistence type="predicted"/>
<keyword evidence="1" id="KW-0479">Metal-binding</keyword>
<feature type="domain" description="UBP-type" evidence="8">
    <location>
        <begin position="260"/>
        <end position="365"/>
    </location>
</feature>
<feature type="region of interest" description="Disordered" evidence="6">
    <location>
        <begin position="80"/>
        <end position="100"/>
    </location>
</feature>
<gene>
    <name evidence="9" type="ORF">EVJ58_g5968</name>
</gene>
<evidence type="ECO:0000259" key="8">
    <source>
        <dbReference type="PROSITE" id="PS50271"/>
    </source>
</evidence>
<evidence type="ECO:0000256" key="5">
    <source>
        <dbReference type="SAM" id="Coils"/>
    </source>
</evidence>
<evidence type="ECO:0000313" key="9">
    <source>
        <dbReference type="EMBL" id="TFY59144.1"/>
    </source>
</evidence>
<dbReference type="Gene3D" id="3.30.40.10">
    <property type="entry name" value="Zinc/RING finger domain, C3HC4 (zinc finger)"/>
    <property type="match status" value="2"/>
</dbReference>
<dbReference type="InterPro" id="IPR011422">
    <property type="entry name" value="BRAP2/ETP1_RRM"/>
</dbReference>
<dbReference type="Proteomes" id="UP000298390">
    <property type="component" value="Unassembled WGS sequence"/>
</dbReference>
<sequence>MSVAGSKKAGVGKEKATDARRKGKWYLCRRAFHLLKEEQAEPVVATFSPSASHSATSGSTNLPEGIVHIYRDVAGIEESGALTNDGASPGPEDSKDSAPKVVSDSQGLILAVLAVPAWMTPSDFLAFVAPATDGISLLRMIRDSAPNRSIVLLKFREASHASQFIESYNGKPFNSMEPETCHVVRVLSVTIDSDESLTESLMRENAQHSSDAVYELPTCPVCLERMDSAVTGLVTVPCSHTFHCACLSKWGDSRCASDHRVSRAILKFAASSAASRPIAFSSSPPSAHCVECESTTNLWICLICGHIGCGRYGRAHAYGHYSRTTHLYALELETQRVWDYAGDGYVHRLIQNKADGKLVELPSASSAIGSQASRGVSGDRRGPSLEDALSAEKIEAIGIEYSYLLTSQLDSQRAFYEEQIVDLRGKVDELHTTVQRLTQERDEERERAQNNMTARKVEENAQIAKLQTELSKVHKKAERTADLVTQLHKELKEERALVIFWGI</sequence>
<evidence type="ECO:0000256" key="3">
    <source>
        <dbReference type="ARBA" id="ARBA00022833"/>
    </source>
</evidence>
<dbReference type="EMBL" id="SEKV01000318">
    <property type="protein sequence ID" value="TFY59144.1"/>
    <property type="molecule type" value="Genomic_DNA"/>
</dbReference>
<keyword evidence="2 4" id="KW-0863">Zinc-finger</keyword>
<dbReference type="Pfam" id="PF13639">
    <property type="entry name" value="zf-RING_2"/>
    <property type="match status" value="1"/>
</dbReference>
<dbReference type="InterPro" id="IPR001841">
    <property type="entry name" value="Znf_RING"/>
</dbReference>
<evidence type="ECO:0000256" key="6">
    <source>
        <dbReference type="SAM" id="MobiDB-lite"/>
    </source>
</evidence>
<evidence type="ECO:0000259" key="7">
    <source>
        <dbReference type="PROSITE" id="PS50089"/>
    </source>
</evidence>
<dbReference type="SUPFAM" id="SSF57850">
    <property type="entry name" value="RING/U-box"/>
    <property type="match status" value="1"/>
</dbReference>
<dbReference type="STRING" id="34475.A0A4Y9Y9F6"/>
<protein>
    <submittedName>
        <fullName evidence="9">Uncharacterized protein</fullName>
    </submittedName>
</protein>
<evidence type="ECO:0000256" key="1">
    <source>
        <dbReference type="ARBA" id="ARBA00022723"/>
    </source>
</evidence>
<dbReference type="GO" id="GO:0016567">
    <property type="term" value="P:protein ubiquitination"/>
    <property type="evidence" value="ECO:0007669"/>
    <property type="project" value="TreeGrafter"/>
</dbReference>
<keyword evidence="5" id="KW-0175">Coiled coil</keyword>
<dbReference type="SMART" id="SM00184">
    <property type="entry name" value="RING"/>
    <property type="match status" value="1"/>
</dbReference>
<dbReference type="PROSITE" id="PS50089">
    <property type="entry name" value="ZF_RING_2"/>
    <property type="match status" value="1"/>
</dbReference>
<name>A0A4Y9Y9F6_9APHY</name>